<evidence type="ECO:0000256" key="1">
    <source>
        <dbReference type="SAM" id="MobiDB-lite"/>
    </source>
</evidence>
<feature type="transmembrane region" description="Helical" evidence="2">
    <location>
        <begin position="49"/>
        <end position="74"/>
    </location>
</feature>
<dbReference type="RefSeq" id="WP_091454210.1">
    <property type="nucleotide sequence ID" value="NZ_FMHU01000001.1"/>
</dbReference>
<feature type="region of interest" description="Disordered" evidence="1">
    <location>
        <begin position="1"/>
        <end position="37"/>
    </location>
</feature>
<feature type="compositionally biased region" description="Low complexity" evidence="1">
    <location>
        <begin position="179"/>
        <end position="214"/>
    </location>
</feature>
<protein>
    <submittedName>
        <fullName evidence="4">PASTA domain-containing protein</fullName>
    </submittedName>
</protein>
<feature type="compositionally biased region" description="Low complexity" evidence="1">
    <location>
        <begin position="98"/>
        <end position="109"/>
    </location>
</feature>
<dbReference type="CDD" id="cd06577">
    <property type="entry name" value="PASTA_pknB"/>
    <property type="match status" value="1"/>
</dbReference>
<keyword evidence="2" id="KW-1133">Transmembrane helix</keyword>
<reference evidence="5" key="1">
    <citation type="submission" date="2016-06" db="EMBL/GenBank/DDBJ databases">
        <authorList>
            <person name="Varghese N."/>
        </authorList>
    </citation>
    <scope>NUCLEOTIDE SEQUENCE [LARGE SCALE GENOMIC DNA]</scope>
    <source>
        <strain evidence="5">DSM 46123</strain>
    </source>
</reference>
<proteinExistence type="predicted"/>
<dbReference type="SMART" id="SM00740">
    <property type="entry name" value="PASTA"/>
    <property type="match status" value="1"/>
</dbReference>
<accession>A0A1C6RFK8</accession>
<evidence type="ECO:0000313" key="5">
    <source>
        <dbReference type="Proteomes" id="UP000198906"/>
    </source>
</evidence>
<name>A0A1C6RFK8_9ACTN</name>
<dbReference type="AlphaFoldDB" id="A0A1C6RFK8"/>
<feature type="region of interest" description="Disordered" evidence="1">
    <location>
        <begin position="80"/>
        <end position="110"/>
    </location>
</feature>
<keyword evidence="5" id="KW-1185">Reference proteome</keyword>
<evidence type="ECO:0000313" key="4">
    <source>
        <dbReference type="EMBL" id="SCL15970.1"/>
    </source>
</evidence>
<dbReference type="EMBL" id="FMHU01000001">
    <property type="protein sequence ID" value="SCL15970.1"/>
    <property type="molecule type" value="Genomic_DNA"/>
</dbReference>
<feature type="region of interest" description="Disordered" evidence="1">
    <location>
        <begin position="170"/>
        <end position="214"/>
    </location>
</feature>
<dbReference type="STRING" id="47866.GA0074694_1435"/>
<dbReference type="Gene3D" id="3.30.10.20">
    <property type="match status" value="1"/>
</dbReference>
<dbReference type="PROSITE" id="PS51178">
    <property type="entry name" value="PASTA"/>
    <property type="match status" value="1"/>
</dbReference>
<evidence type="ECO:0000259" key="3">
    <source>
        <dbReference type="PROSITE" id="PS51178"/>
    </source>
</evidence>
<feature type="domain" description="PASTA" evidence="3">
    <location>
        <begin position="106"/>
        <end position="171"/>
    </location>
</feature>
<dbReference type="InterPro" id="IPR005543">
    <property type="entry name" value="PASTA_dom"/>
</dbReference>
<feature type="compositionally biased region" description="Pro residues" evidence="1">
    <location>
        <begin position="84"/>
        <end position="97"/>
    </location>
</feature>
<keyword evidence="2" id="KW-0472">Membrane</keyword>
<sequence length="214" mass="21719">MESSASPGGPGARPATTSWSGRAEVPPPRSVRQEAPGEWYVEEQGDRRWWMPILVASVALTVLATLGLGLWLVVRTGSDGTPRAPLPSPSPAPPTAGPPTTGAATTPARVPMPDLVGLPRSAAEAALDRLGLGYRSELRRSGRPAGTVIGTEPQAGERVPLGTDVTLVVSEGSGPSTLPTTPDRTSAPTPTATRAPTTGATGGAVTTSVGAIPR</sequence>
<dbReference type="Proteomes" id="UP000198906">
    <property type="component" value="Unassembled WGS sequence"/>
</dbReference>
<gene>
    <name evidence="4" type="ORF">GA0074694_1435</name>
</gene>
<keyword evidence="2" id="KW-0812">Transmembrane</keyword>
<evidence type="ECO:0000256" key="2">
    <source>
        <dbReference type="SAM" id="Phobius"/>
    </source>
</evidence>
<dbReference type="Pfam" id="PF03793">
    <property type="entry name" value="PASTA"/>
    <property type="match status" value="1"/>
</dbReference>
<organism evidence="4 5">
    <name type="scientific">Micromonospora inyonensis</name>
    <dbReference type="NCBI Taxonomy" id="47866"/>
    <lineage>
        <taxon>Bacteria</taxon>
        <taxon>Bacillati</taxon>
        <taxon>Actinomycetota</taxon>
        <taxon>Actinomycetes</taxon>
        <taxon>Micromonosporales</taxon>
        <taxon>Micromonosporaceae</taxon>
        <taxon>Micromonospora</taxon>
    </lineage>
</organism>